<reference evidence="3" key="1">
    <citation type="journal article" date="2019" name="Int. J. Syst. Evol. Microbiol.">
        <title>The Global Catalogue of Microorganisms (GCM) 10K type strain sequencing project: providing services to taxonomists for standard genome sequencing and annotation.</title>
        <authorList>
            <consortium name="The Broad Institute Genomics Platform"/>
            <consortium name="The Broad Institute Genome Sequencing Center for Infectious Disease"/>
            <person name="Wu L."/>
            <person name="Ma J."/>
        </authorList>
    </citation>
    <scope>NUCLEOTIDE SEQUENCE [LARGE SCALE GENOMIC DNA]</scope>
    <source>
        <strain evidence="3">CGMCC 1.13574</strain>
    </source>
</reference>
<dbReference type="InterPro" id="IPR016047">
    <property type="entry name" value="M23ase_b-sheet_dom"/>
</dbReference>
<dbReference type="InterPro" id="IPR050570">
    <property type="entry name" value="Cell_wall_metabolism_enzyme"/>
</dbReference>
<keyword evidence="3" id="KW-1185">Reference proteome</keyword>
<organism evidence="2 3">
    <name type="scientific">Tumebacillus lipolyticus</name>
    <dbReference type="NCBI Taxonomy" id="1280370"/>
    <lineage>
        <taxon>Bacteria</taxon>
        <taxon>Bacillati</taxon>
        <taxon>Bacillota</taxon>
        <taxon>Bacilli</taxon>
        <taxon>Bacillales</taxon>
        <taxon>Alicyclobacillaceae</taxon>
        <taxon>Tumebacillus</taxon>
    </lineage>
</organism>
<dbReference type="SUPFAM" id="SSF51261">
    <property type="entry name" value="Duplicated hybrid motif"/>
    <property type="match status" value="1"/>
</dbReference>
<evidence type="ECO:0000259" key="1">
    <source>
        <dbReference type="Pfam" id="PF01551"/>
    </source>
</evidence>
<evidence type="ECO:0000313" key="2">
    <source>
        <dbReference type="EMBL" id="MFD2168986.1"/>
    </source>
</evidence>
<dbReference type="RefSeq" id="WP_386044039.1">
    <property type="nucleotide sequence ID" value="NZ_JBHUIO010000002.1"/>
</dbReference>
<dbReference type="Proteomes" id="UP001597343">
    <property type="component" value="Unassembled WGS sequence"/>
</dbReference>
<dbReference type="CDD" id="cd12797">
    <property type="entry name" value="M23_peptidase"/>
    <property type="match status" value="1"/>
</dbReference>
<evidence type="ECO:0000313" key="3">
    <source>
        <dbReference type="Proteomes" id="UP001597343"/>
    </source>
</evidence>
<dbReference type="Pfam" id="PF01551">
    <property type="entry name" value="Peptidase_M23"/>
    <property type="match status" value="1"/>
</dbReference>
<accession>A0ABW4ZUM6</accession>
<dbReference type="EMBL" id="JBHUIO010000002">
    <property type="protein sequence ID" value="MFD2168986.1"/>
    <property type="molecule type" value="Genomic_DNA"/>
</dbReference>
<name>A0ABW4ZUM6_9BACL</name>
<dbReference type="Gene3D" id="2.70.70.10">
    <property type="entry name" value="Glucose Permease (Domain IIA)"/>
    <property type="match status" value="1"/>
</dbReference>
<dbReference type="PANTHER" id="PTHR21666:SF270">
    <property type="entry name" value="MUREIN HYDROLASE ACTIVATOR ENVC"/>
    <property type="match status" value="1"/>
</dbReference>
<comment type="caution">
    <text evidence="2">The sequence shown here is derived from an EMBL/GenBank/DDBJ whole genome shotgun (WGS) entry which is preliminary data.</text>
</comment>
<gene>
    <name evidence="2" type="ORF">ACFSOY_03000</name>
</gene>
<sequence>MIKWDFWKKSRRQSDEVTSVPWRQPGIDRYADTTRSSLFSAGDDDWDVMTAKPEFSSQPSNNPRSYEDFLRARGHHSKLYDTAPSNSYSVSGRRMFAGVGDEPKLSTHRAMQLLGAVALTTVLYFTFQSESPLANKVQTFTTQALSEDTDISALSAWWQENVTKDTALPASTGPKDFELKFVLPVTGEVKLPYDGNEQQGVTFTTALGADVSAVAKGVVEKVEKEGSEDYSVTISHGTTGKTIYRHLVTVDVKQDAWVEGGQKIGGLSQKGEHGELFFAYQVEDKFLNPADILKLPEVN</sequence>
<feature type="domain" description="M23ase beta-sheet core" evidence="1">
    <location>
        <begin position="198"/>
        <end position="289"/>
    </location>
</feature>
<dbReference type="PANTHER" id="PTHR21666">
    <property type="entry name" value="PEPTIDASE-RELATED"/>
    <property type="match status" value="1"/>
</dbReference>
<proteinExistence type="predicted"/>
<protein>
    <submittedName>
        <fullName evidence="2">Peptidoglycan DD-metalloendopeptidase family protein</fullName>
    </submittedName>
</protein>
<dbReference type="InterPro" id="IPR011055">
    <property type="entry name" value="Dup_hybrid_motif"/>
</dbReference>